<dbReference type="AlphaFoldDB" id="K9YXN2"/>
<keyword evidence="2" id="KW-1185">Reference proteome</keyword>
<dbReference type="RefSeq" id="WP_015230658.1">
    <property type="nucleotide sequence ID" value="NC_019780.1"/>
</dbReference>
<dbReference type="OrthoDB" id="450621at2"/>
<reference evidence="1" key="1">
    <citation type="submission" date="2012-04" db="EMBL/GenBank/DDBJ databases">
        <title>Finished genome of Dactylococcopsis salina PCC 8305.</title>
        <authorList>
            <consortium name="US DOE Joint Genome Institute"/>
            <person name="Gugger M."/>
            <person name="Coursin T."/>
            <person name="Rippka R."/>
            <person name="Tandeau De Marsac N."/>
            <person name="Huntemann M."/>
            <person name="Wei C.-L."/>
            <person name="Han J."/>
            <person name="Detter J.C."/>
            <person name="Han C."/>
            <person name="Tapia R."/>
            <person name="Daligault H."/>
            <person name="Chen A."/>
            <person name="Krypides N."/>
            <person name="Mavromatis K."/>
            <person name="Markowitz V."/>
            <person name="Szeto E."/>
            <person name="Ivanova N."/>
            <person name="Ovchinnikova G."/>
            <person name="Pagani I."/>
            <person name="Pati A."/>
            <person name="Goodwin L."/>
            <person name="Peters L."/>
            <person name="Pitluck S."/>
            <person name="Woyke T."/>
            <person name="Kerfeld C."/>
        </authorList>
    </citation>
    <scope>NUCLEOTIDE SEQUENCE [LARGE SCALE GENOMIC DNA]</scope>
    <source>
        <strain evidence="1">PCC 8305</strain>
    </source>
</reference>
<protein>
    <recommendedName>
        <fullName evidence="3">Peptidase M15A C-terminal domain-containing protein</fullName>
    </recommendedName>
</protein>
<organism evidence="1 2">
    <name type="scientific">Dactylococcopsis salina (strain PCC 8305)</name>
    <name type="common">Myxobactron salinum</name>
    <dbReference type="NCBI Taxonomy" id="13035"/>
    <lineage>
        <taxon>Bacteria</taxon>
        <taxon>Bacillati</taxon>
        <taxon>Cyanobacteriota</taxon>
        <taxon>Cyanophyceae</taxon>
        <taxon>Nodosilineales</taxon>
        <taxon>Cymatolegaceae</taxon>
        <taxon>Dactylococcopsis</taxon>
    </lineage>
</organism>
<evidence type="ECO:0000313" key="2">
    <source>
        <dbReference type="Proteomes" id="UP000010482"/>
    </source>
</evidence>
<dbReference type="PATRIC" id="fig|13035.3.peg.3572"/>
<name>K9YXN2_DACS8</name>
<dbReference type="Proteomes" id="UP000010482">
    <property type="component" value="Chromosome"/>
</dbReference>
<dbReference type="STRING" id="13035.Dacsa_3155"/>
<dbReference type="Gene3D" id="3.30.1380.10">
    <property type="match status" value="1"/>
</dbReference>
<dbReference type="InterPro" id="IPR009045">
    <property type="entry name" value="Zn_M74/Hedgehog-like"/>
</dbReference>
<dbReference type="HOGENOM" id="CLU_120019_0_0_3"/>
<gene>
    <name evidence="1" type="ORF">Dacsa_3155</name>
</gene>
<proteinExistence type="predicted"/>
<accession>K9YXN2</accession>
<sequence length="189" mass="21781">MQVGKYLSLEEFCTCSQTYQKYSAKIDPYPKNPETISAIKALNSEIIDPIIDQFGKTNFRLTYGFCSPDLKRFLNKKDPETGIKNGRIDPTRDQHMGHEINRNGNYHCKRLGAACDFIIVNVDSEKVIDWIVSQKLPFDSLYYYGRTSEGKHRPIHISYGSENKRSIWTFTAKGTPTRKGTEKWQISDQ</sequence>
<dbReference type="EMBL" id="CP003944">
    <property type="protein sequence ID" value="AFZ51681.1"/>
    <property type="molecule type" value="Genomic_DNA"/>
</dbReference>
<dbReference type="eggNOG" id="ENOG502ZBTE">
    <property type="taxonomic scope" value="Bacteria"/>
</dbReference>
<dbReference type="SUPFAM" id="SSF55166">
    <property type="entry name" value="Hedgehog/DD-peptidase"/>
    <property type="match status" value="1"/>
</dbReference>
<dbReference type="KEGG" id="dsl:Dacsa_3155"/>
<evidence type="ECO:0000313" key="1">
    <source>
        <dbReference type="EMBL" id="AFZ51681.1"/>
    </source>
</evidence>
<evidence type="ECO:0008006" key="3">
    <source>
        <dbReference type="Google" id="ProtNLM"/>
    </source>
</evidence>